<dbReference type="Pfam" id="PF00128">
    <property type="entry name" value="Alpha-amylase"/>
    <property type="match status" value="1"/>
</dbReference>
<gene>
    <name evidence="7" type="ORF">E1I69_10345</name>
</gene>
<dbReference type="PANTHER" id="PTHR10357">
    <property type="entry name" value="ALPHA-AMYLASE FAMILY MEMBER"/>
    <property type="match status" value="1"/>
</dbReference>
<dbReference type="InterPro" id="IPR013780">
    <property type="entry name" value="Glyco_hydro_b"/>
</dbReference>
<sequence>MKKKIYMLAILIPLLLLASPPAFAEDTQTIAEESIYYIVVDRFNNADSSNDSAVDLSNPTSYHGGDLKGVMSRLDYLKDMGFTTILLSPIFENETDTFYPYVVKDRSVINKHYGTSEDVKQLVKAAHDKGIKVILDLGISSNDGPLNDEFIEDAKSWVQEADIDGYKLDLVDSVSADLITALSTELKVVKANFRLIGQSSGVDNLGELETKGLDSVFNTMPYEGITSFSVPDQPFKDIEKTWEQAKQFENPNSMINFFDNPNTVRFTHLATEANEHPAPRIKSALTYLYTTPGIPTIFYGTEIALNGTEPPDNLGLMDFRTDKELVDYITLLSKIRSGVPALTKGSIELVKNDAGLLVFKREYEGEKAFVAINNTTKTQSFTLTTDQVGEDKELTGLITEDLVRATDDEFHLVVNRDISEVFVARDTTKINYTLFVSVFIIPILMIGFIYLSKRRHGNKKPE</sequence>
<dbReference type="GO" id="GO:0046872">
    <property type="term" value="F:metal ion binding"/>
    <property type="evidence" value="ECO:0007669"/>
    <property type="project" value="UniProtKB-KW"/>
</dbReference>
<organism evidence="7 8">
    <name type="scientific">Bacillus timonensis</name>
    <dbReference type="NCBI Taxonomy" id="1033734"/>
    <lineage>
        <taxon>Bacteria</taxon>
        <taxon>Bacillati</taxon>
        <taxon>Bacillota</taxon>
        <taxon>Bacilli</taxon>
        <taxon>Bacillales</taxon>
        <taxon>Bacillaceae</taxon>
        <taxon>Bacillus</taxon>
    </lineage>
</organism>
<comment type="cofactor">
    <cofactor evidence="1">
        <name>Ca(2+)</name>
        <dbReference type="ChEBI" id="CHEBI:29108"/>
    </cofactor>
</comment>
<name>A0A4S3PSN4_9BACI</name>
<dbReference type="PANTHER" id="PTHR10357:SF215">
    <property type="entry name" value="ALPHA-AMYLASE 1"/>
    <property type="match status" value="1"/>
</dbReference>
<dbReference type="GO" id="GO:0005975">
    <property type="term" value="P:carbohydrate metabolic process"/>
    <property type="evidence" value="ECO:0007669"/>
    <property type="project" value="InterPro"/>
</dbReference>
<dbReference type="EMBL" id="SLUB01000015">
    <property type="protein sequence ID" value="THE12588.1"/>
    <property type="molecule type" value="Genomic_DNA"/>
</dbReference>
<dbReference type="InterPro" id="IPR017853">
    <property type="entry name" value="GH"/>
</dbReference>
<dbReference type="Gene3D" id="3.20.20.80">
    <property type="entry name" value="Glycosidases"/>
    <property type="match status" value="2"/>
</dbReference>
<feature type="domain" description="Glycosyl hydrolase family 13 catalytic" evidence="6">
    <location>
        <begin position="37"/>
        <end position="336"/>
    </location>
</feature>
<dbReference type="SUPFAM" id="SSF51011">
    <property type="entry name" value="Glycosyl hydrolase domain"/>
    <property type="match status" value="1"/>
</dbReference>
<reference evidence="7 8" key="1">
    <citation type="journal article" date="2019" name="Indoor Air">
        <title>Impacts of indoor surface finishes on bacterial viability.</title>
        <authorList>
            <person name="Hu J."/>
            <person name="Maamar S.B."/>
            <person name="Glawe A.J."/>
            <person name="Gottel N."/>
            <person name="Gilbert J.A."/>
            <person name="Hartmann E.M."/>
        </authorList>
    </citation>
    <scope>NUCLEOTIDE SEQUENCE [LARGE SCALE GENOMIC DNA]</scope>
    <source>
        <strain evidence="7 8">AF060A6</strain>
    </source>
</reference>
<keyword evidence="7" id="KW-0456">Lyase</keyword>
<dbReference type="Proteomes" id="UP000306477">
    <property type="component" value="Unassembled WGS sequence"/>
</dbReference>
<dbReference type="Gene3D" id="2.60.40.1180">
    <property type="entry name" value="Golgi alpha-mannosidase II"/>
    <property type="match status" value="1"/>
</dbReference>
<keyword evidence="4" id="KW-1133">Transmembrane helix</keyword>
<evidence type="ECO:0000256" key="2">
    <source>
        <dbReference type="ARBA" id="ARBA00022723"/>
    </source>
</evidence>
<comment type="caution">
    <text evidence="7">The sequence shown here is derived from an EMBL/GenBank/DDBJ whole genome shotgun (WGS) entry which is preliminary data.</text>
</comment>
<proteinExistence type="predicted"/>
<dbReference type="OrthoDB" id="9805159at2"/>
<feature type="signal peptide" evidence="5">
    <location>
        <begin position="1"/>
        <end position="24"/>
    </location>
</feature>
<keyword evidence="4" id="KW-0472">Membrane</keyword>
<dbReference type="InterPro" id="IPR054174">
    <property type="entry name" value="Alpha-amylase-like_C"/>
</dbReference>
<dbReference type="RefSeq" id="WP_136379537.1">
    <property type="nucleotide sequence ID" value="NZ_SLUB01000015.1"/>
</dbReference>
<evidence type="ECO:0000259" key="6">
    <source>
        <dbReference type="SMART" id="SM00642"/>
    </source>
</evidence>
<dbReference type="InterPro" id="IPR006047">
    <property type="entry name" value="GH13_cat_dom"/>
</dbReference>
<evidence type="ECO:0000256" key="1">
    <source>
        <dbReference type="ARBA" id="ARBA00001913"/>
    </source>
</evidence>
<evidence type="ECO:0000256" key="3">
    <source>
        <dbReference type="ARBA" id="ARBA00022729"/>
    </source>
</evidence>
<keyword evidence="8" id="KW-1185">Reference proteome</keyword>
<keyword evidence="4" id="KW-0812">Transmembrane</keyword>
<feature type="chain" id="PRO_5020208620" evidence="5">
    <location>
        <begin position="25"/>
        <end position="462"/>
    </location>
</feature>
<feature type="transmembrane region" description="Helical" evidence="4">
    <location>
        <begin position="432"/>
        <end position="451"/>
    </location>
</feature>
<evidence type="ECO:0000256" key="5">
    <source>
        <dbReference type="SAM" id="SignalP"/>
    </source>
</evidence>
<dbReference type="SUPFAM" id="SSF51445">
    <property type="entry name" value="(Trans)glycosidases"/>
    <property type="match status" value="1"/>
</dbReference>
<dbReference type="Pfam" id="PF22026">
    <property type="entry name" value="Alpha-amylase_C_2"/>
    <property type="match status" value="1"/>
</dbReference>
<accession>A0A4S3PSN4</accession>
<dbReference type="GO" id="GO:0016829">
    <property type="term" value="F:lyase activity"/>
    <property type="evidence" value="ECO:0007669"/>
    <property type="project" value="UniProtKB-KW"/>
</dbReference>
<dbReference type="SMART" id="SM00642">
    <property type="entry name" value="Aamy"/>
    <property type="match status" value="1"/>
</dbReference>
<protein>
    <submittedName>
        <fullName evidence="7">Alpha-amlyase</fullName>
    </submittedName>
</protein>
<evidence type="ECO:0000256" key="4">
    <source>
        <dbReference type="SAM" id="Phobius"/>
    </source>
</evidence>
<keyword evidence="3 5" id="KW-0732">Signal</keyword>
<evidence type="ECO:0000313" key="7">
    <source>
        <dbReference type="EMBL" id="THE12588.1"/>
    </source>
</evidence>
<dbReference type="AlphaFoldDB" id="A0A4S3PSN4"/>
<evidence type="ECO:0000313" key="8">
    <source>
        <dbReference type="Proteomes" id="UP000306477"/>
    </source>
</evidence>
<keyword evidence="2" id="KW-0479">Metal-binding</keyword>